<dbReference type="SUPFAM" id="SSF54631">
    <property type="entry name" value="CBS-domain pair"/>
    <property type="match status" value="1"/>
</dbReference>
<dbReference type="SMART" id="SM00052">
    <property type="entry name" value="EAL"/>
    <property type="match status" value="1"/>
</dbReference>
<dbReference type="InterPro" id="IPR000160">
    <property type="entry name" value="GGDEF_dom"/>
</dbReference>
<dbReference type="PANTHER" id="PTHR44757">
    <property type="entry name" value="DIGUANYLATE CYCLASE DGCP"/>
    <property type="match status" value="1"/>
</dbReference>
<organism evidence="5 6">
    <name type="scientific">Trichlorobacter lovleyi (strain ATCC BAA-1151 / DSM 17278 / SZ)</name>
    <name type="common">Geobacter lovleyi</name>
    <dbReference type="NCBI Taxonomy" id="398767"/>
    <lineage>
        <taxon>Bacteria</taxon>
        <taxon>Pseudomonadati</taxon>
        <taxon>Thermodesulfobacteriota</taxon>
        <taxon>Desulfuromonadia</taxon>
        <taxon>Geobacterales</taxon>
        <taxon>Geobacteraceae</taxon>
        <taxon>Trichlorobacter</taxon>
    </lineage>
</organism>
<dbReference type="STRING" id="398767.Glov_0613"/>
<evidence type="ECO:0000313" key="6">
    <source>
        <dbReference type="Proteomes" id="UP000002420"/>
    </source>
</evidence>
<feature type="region of interest" description="Disordered" evidence="1">
    <location>
        <begin position="669"/>
        <end position="697"/>
    </location>
</feature>
<dbReference type="NCBIfam" id="TIGR00254">
    <property type="entry name" value="GGDEF"/>
    <property type="match status" value="2"/>
</dbReference>
<dbReference type="Proteomes" id="UP000002420">
    <property type="component" value="Chromosome"/>
</dbReference>
<dbReference type="SMART" id="SM00267">
    <property type="entry name" value="GGDEF"/>
    <property type="match status" value="2"/>
</dbReference>
<dbReference type="CDD" id="cd01949">
    <property type="entry name" value="GGDEF"/>
    <property type="match status" value="2"/>
</dbReference>
<evidence type="ECO:0000256" key="1">
    <source>
        <dbReference type="SAM" id="MobiDB-lite"/>
    </source>
</evidence>
<dbReference type="Pfam" id="PF00571">
    <property type="entry name" value="CBS"/>
    <property type="match status" value="1"/>
</dbReference>
<dbReference type="SUPFAM" id="SSF55073">
    <property type="entry name" value="Nucleotide cyclase"/>
    <property type="match status" value="2"/>
</dbReference>
<dbReference type="CDD" id="cd01948">
    <property type="entry name" value="EAL"/>
    <property type="match status" value="1"/>
</dbReference>
<dbReference type="HOGENOM" id="CLU_293341_0_0_7"/>
<keyword evidence="2" id="KW-0812">Transmembrane</keyword>
<dbReference type="RefSeq" id="WP_012468695.1">
    <property type="nucleotide sequence ID" value="NC_010814.1"/>
</dbReference>
<sequence length="1036" mass="114414">MHTVTQHPIAGRQWLPDDAIKPANIPGRQAKLLLFGRVLPLTARSITLTFLLFGGIWTISAGLLERQLNLPEGLSYLTHIAAGAGLLLITAAMLYLLIRRFTRNDSSSHELIIRAFHASPNGIAVVRDQDRRILSVNQRFAAMTGYAVASIVGHSDSDLKLWEHSSERLDLIRQIRSNGAVQGLEVTLRRQDGSLLTGSISAHRILFEGDSCTIIFLEDITLLKQAARKVEELTRYDAITGLPNHKLLSDRLAQLLAISSREEQALSVLKLVLGRCPGAISARGGDDCDELLRSVADRLQDVLRETDTLAVLQKGEFGILLPKSGSERDILPVITKLLDAINEPFSLHDAEFQLNAHIGIAIFPGDGRSGEVLLQHAHLAQLQAQSKSIAGESGFKFYAEEMNQAVREQMQIESSILRGLRAGEFFACYQPLFSQDGKKLVGMEALARWQHPTLGLVGPDKFIPVAEANGAIVQLGDRMLELALQNCKQWREQGYPHLTVAVNVSTRQLKDRQFAERVARQLQMVGLPPDALCCELTESLLMEHSNENTEQIFRLKELGVKLAIDDFGTGYSSLTYLKHLPVDRIKIDRSFVNELDSNPDDRAIVVAIIAMARSLHLKVTAEGVETPSQHQLLQELGCDTMQGYYFGKPMQREAFELFLLNGAQLLAGEPSDPQPEQIGQELTPPAAMPVPQEEDDRSLQTVADITLHIEPLRPADRLNTALERFQTDKRLQVLPVVDQHRVAGVLNRSEFIEEQIVGRIGYAFHINHSKKVRDLMQPVPLVIESDASIEEAAQALHGNFGTMRLENICVARRGVYRGILDVRTLVEAITALNLKLAKGANPLTGLPGNESIQRETTRRLESGMPFDIAYIDIDHFKPYNDFYGFERGDMVIQVVGDILKFHADELLQGKQARNFCGHIGGDDFIIITGPGYAAALSRQVIAEFDARLPLLHGSSDYAKGCYTSFNRKGELETFSLLSLSVAVISTGQLQISSYAQLASMASEVKKTAKKVRGSSVAVKDSYEAPRVVLGTLPAEA</sequence>
<name>B3E3S5_TRIL1</name>
<dbReference type="KEGG" id="glo:Glov_0613"/>
<proteinExistence type="predicted"/>
<dbReference type="PANTHER" id="PTHR44757:SF2">
    <property type="entry name" value="BIOFILM ARCHITECTURE MAINTENANCE PROTEIN MBAA"/>
    <property type="match status" value="1"/>
</dbReference>
<evidence type="ECO:0000259" key="4">
    <source>
        <dbReference type="PROSITE" id="PS50887"/>
    </source>
</evidence>
<dbReference type="Gene3D" id="3.10.580.10">
    <property type="entry name" value="CBS-domain"/>
    <property type="match status" value="1"/>
</dbReference>
<feature type="transmembrane region" description="Helical" evidence="2">
    <location>
        <begin position="76"/>
        <end position="98"/>
    </location>
</feature>
<dbReference type="SUPFAM" id="SSF55785">
    <property type="entry name" value="PYP-like sensor domain (PAS domain)"/>
    <property type="match status" value="1"/>
</dbReference>
<dbReference type="InterPro" id="IPR029787">
    <property type="entry name" value="Nucleotide_cyclase"/>
</dbReference>
<dbReference type="Gene3D" id="3.30.450.20">
    <property type="entry name" value="PAS domain"/>
    <property type="match status" value="1"/>
</dbReference>
<dbReference type="FunFam" id="3.20.20.450:FF:000001">
    <property type="entry name" value="Cyclic di-GMP phosphodiesterase yahA"/>
    <property type="match status" value="1"/>
</dbReference>
<evidence type="ECO:0000259" key="3">
    <source>
        <dbReference type="PROSITE" id="PS50883"/>
    </source>
</evidence>
<feature type="domain" description="EAL" evidence="3">
    <location>
        <begin position="409"/>
        <end position="663"/>
    </location>
</feature>
<keyword evidence="6" id="KW-1185">Reference proteome</keyword>
<reference evidence="5 6" key="1">
    <citation type="submission" date="2008-05" db="EMBL/GenBank/DDBJ databases">
        <title>Complete sequence of chromosome of Geobacter lovleyi SZ.</title>
        <authorList>
            <consortium name="US DOE Joint Genome Institute"/>
            <person name="Lucas S."/>
            <person name="Copeland A."/>
            <person name="Lapidus A."/>
            <person name="Glavina del Rio T."/>
            <person name="Dalin E."/>
            <person name="Tice H."/>
            <person name="Bruce D."/>
            <person name="Goodwin L."/>
            <person name="Pitluck S."/>
            <person name="Chertkov O."/>
            <person name="Meincke L."/>
            <person name="Brettin T."/>
            <person name="Detter J.C."/>
            <person name="Han C."/>
            <person name="Tapia R."/>
            <person name="Kuske C.R."/>
            <person name="Schmutz J."/>
            <person name="Larimer F."/>
            <person name="Land M."/>
            <person name="Hauser L."/>
            <person name="Kyrpides N."/>
            <person name="Mikhailova N."/>
            <person name="Sung Y."/>
            <person name="Fletcher K.E."/>
            <person name="Ritalahti K.M."/>
            <person name="Loeffler F.E."/>
            <person name="Richardson P."/>
        </authorList>
    </citation>
    <scope>NUCLEOTIDE SEQUENCE [LARGE SCALE GENOMIC DNA]</scope>
    <source>
        <strain evidence="6">ATCC BAA-1151 / DSM 17278 / SZ</strain>
    </source>
</reference>
<dbReference type="InterPro" id="IPR052155">
    <property type="entry name" value="Biofilm_reg_signaling"/>
</dbReference>
<dbReference type="Gene3D" id="3.20.20.450">
    <property type="entry name" value="EAL domain"/>
    <property type="match status" value="1"/>
</dbReference>
<dbReference type="Gene3D" id="3.30.70.270">
    <property type="match status" value="2"/>
</dbReference>
<dbReference type="PROSITE" id="PS50883">
    <property type="entry name" value="EAL"/>
    <property type="match status" value="1"/>
</dbReference>
<dbReference type="OrthoDB" id="9777298at2"/>
<evidence type="ECO:0000313" key="5">
    <source>
        <dbReference type="EMBL" id="ACD94339.1"/>
    </source>
</evidence>
<feature type="domain" description="GGDEF" evidence="4">
    <location>
        <begin position="864"/>
        <end position="1021"/>
    </location>
</feature>
<dbReference type="eggNOG" id="COG5001">
    <property type="taxonomic scope" value="Bacteria"/>
</dbReference>
<feature type="domain" description="GGDEF" evidence="4">
    <location>
        <begin position="264"/>
        <end position="400"/>
    </location>
</feature>
<dbReference type="Pfam" id="PF00563">
    <property type="entry name" value="EAL"/>
    <property type="match status" value="1"/>
</dbReference>
<dbReference type="InterPro" id="IPR035965">
    <property type="entry name" value="PAS-like_dom_sf"/>
</dbReference>
<dbReference type="SMART" id="SM00091">
    <property type="entry name" value="PAS"/>
    <property type="match status" value="1"/>
</dbReference>
<dbReference type="InterPro" id="IPR000644">
    <property type="entry name" value="CBS_dom"/>
</dbReference>
<dbReference type="Pfam" id="PF00990">
    <property type="entry name" value="GGDEF"/>
    <property type="match status" value="2"/>
</dbReference>
<evidence type="ECO:0000256" key="2">
    <source>
        <dbReference type="SAM" id="Phobius"/>
    </source>
</evidence>
<keyword evidence="2" id="KW-0472">Membrane</keyword>
<dbReference type="CDD" id="cd00130">
    <property type="entry name" value="PAS"/>
    <property type="match status" value="1"/>
</dbReference>
<dbReference type="InterPro" id="IPR043128">
    <property type="entry name" value="Rev_trsase/Diguanyl_cyclase"/>
</dbReference>
<dbReference type="AlphaFoldDB" id="B3E3S5"/>
<dbReference type="InterPro" id="IPR046342">
    <property type="entry name" value="CBS_dom_sf"/>
</dbReference>
<dbReference type="Pfam" id="PF13426">
    <property type="entry name" value="PAS_9"/>
    <property type="match status" value="1"/>
</dbReference>
<dbReference type="InterPro" id="IPR000014">
    <property type="entry name" value="PAS"/>
</dbReference>
<keyword evidence="2" id="KW-1133">Transmembrane helix</keyword>
<feature type="transmembrane region" description="Helical" evidence="2">
    <location>
        <begin position="41"/>
        <end position="64"/>
    </location>
</feature>
<accession>B3E3S5</accession>
<dbReference type="InterPro" id="IPR035919">
    <property type="entry name" value="EAL_sf"/>
</dbReference>
<dbReference type="InterPro" id="IPR001633">
    <property type="entry name" value="EAL_dom"/>
</dbReference>
<dbReference type="EMBL" id="CP001089">
    <property type="protein sequence ID" value="ACD94339.1"/>
    <property type="molecule type" value="Genomic_DNA"/>
</dbReference>
<dbReference type="PROSITE" id="PS50887">
    <property type="entry name" value="GGDEF"/>
    <property type="match status" value="2"/>
</dbReference>
<dbReference type="NCBIfam" id="TIGR00229">
    <property type="entry name" value="sensory_box"/>
    <property type="match status" value="1"/>
</dbReference>
<gene>
    <name evidence="5" type="ordered locus">Glov_0613</name>
</gene>
<protein>
    <submittedName>
        <fullName evidence="5">Diguanylate cyclase/phosphodiesterase with PAS/PAC sensor(S)</fullName>
    </submittedName>
</protein>
<dbReference type="SUPFAM" id="SSF141868">
    <property type="entry name" value="EAL domain-like"/>
    <property type="match status" value="1"/>
</dbReference>